<gene>
    <name evidence="1" type="ORF">EDM56_24310</name>
</gene>
<evidence type="ECO:0000313" key="1">
    <source>
        <dbReference type="EMBL" id="RNB81992.1"/>
    </source>
</evidence>
<evidence type="ECO:0000313" key="2">
    <source>
        <dbReference type="Proteomes" id="UP000271031"/>
    </source>
</evidence>
<dbReference type="Proteomes" id="UP000271031">
    <property type="component" value="Unassembled WGS sequence"/>
</dbReference>
<name>A0A3M8D1T4_9BACL</name>
<organism evidence="1 2">
    <name type="scientific">Brevibacillus fluminis</name>
    <dbReference type="NCBI Taxonomy" id="511487"/>
    <lineage>
        <taxon>Bacteria</taxon>
        <taxon>Bacillati</taxon>
        <taxon>Bacillota</taxon>
        <taxon>Bacilli</taxon>
        <taxon>Bacillales</taxon>
        <taxon>Paenibacillaceae</taxon>
        <taxon>Brevibacillus</taxon>
    </lineage>
</organism>
<accession>A0A3M8D1T4</accession>
<proteinExistence type="predicted"/>
<comment type="caution">
    <text evidence="1">The sequence shown here is derived from an EMBL/GenBank/DDBJ whole genome shotgun (WGS) entry which is preliminary data.</text>
</comment>
<dbReference type="EMBL" id="RHHQ01000021">
    <property type="protein sequence ID" value="RNB81992.1"/>
    <property type="molecule type" value="Genomic_DNA"/>
</dbReference>
<protein>
    <submittedName>
        <fullName evidence="1">Uncharacterized protein</fullName>
    </submittedName>
</protein>
<sequence length="1492" mass="164618">MFIADVNVNESISGRANVFNIYSRDGEVVKTENGYPYIDETEIYEWTTIFGGNPGFMKSENGLFASTIIGGTSYNFTPYKAYLLSRIASMSGGKGEPITYKLKPGADPKTKDRDEEVYYAQLNFKTSPRPQGGIDIGPKTSVNVGEAVPISFWTEDYSYYDRGIKVLSYYIYNLDTGKVEVEFRDQEKEYNDPRGDGANYGGTASPYKLAINGQSFTPTKPGRYEARVLITDLHARNSQNAPAVDGMGVPYAKPFTVGGGICTPIQSTIKISGQSDQLLTSGGSYKLPQGKNTINSLTFPVSGTLQIDGKTIGTGTTFSSILIDSDRTVTFTPSDSTKCEWSFRFLKADPVSTECSDCKGVLAVQTYTASGKGELNAMIPSGGTQFVASDADYLRIETTIPGKWYDGSGNIIPMSANVKPTSFTDGSFYHSSFTIKFVSDDGSYCWCKTFERKGAEGSVSCPTVYREGYGTVDNGGTITDIPLGGSLKLSATYVDANRDKQSANLYWLIKKPDGTTVKQVWTSNDKGSWGLFPSSFLNLPITNGYAPSDQIIQFDKKGTYTISYSYEGLAGEPYDSWRAKNCVWSITVTIIDSQNTVCSDFSYDVELDGQKVMLTGAGTQSSPYVLKVPKGEPNEAIFRLLYKGKPQQAEGYFEINSTYGKQGAWDTAFSYDFGPNKANVPEFTLFAFPRDKEDCKTYFKIIWGEPNPFVCSDVYVTASVNGAETPLTGTGAPADPYKMELLLNKDYNVDFRALLHKNGAGTTNGIESVTWELTNGKGTTFVGTGTTYTRAFKEISAGTYSLKVRVKGKGQLEPCPDKHLIIEFRSLTCKDLFIQYKFSTDSRWSVDTGSDITTSPGKIHPILIDANTGIKLVVTSDSQTPSVQNQLKVTWTVTDTKTGKTITNDSASPTVFFEKTKLVETSYLVKVKVTDAANPAFTGCELYISFDLTSKNSTCDAFFIHVYAFANKDQTIDQAQSFHNYNGKTIKLDKSAAMYLIAISKSPIDIDDGYSDSINVDWTVPVPWVDSPLFDDKEVNWTVFQKSPVPEGKYKIIGKLNDKNFTAKCDFEVTIVVGELKDPEEPTPCTTCNPGGGVEGGSMKIKVYDSSNRLLVSTADGVWEREPARIDVEIDQNKLDTAFAKVDSEIKKAIDDKKAELLAKYADSVYEKVKVTPKPESWVSKTNAKTVWPTSIPLTVTGPGINKQFLLSPKVEKQSNMYEGTVTPTLTTWNQMLNSADYVVKVDPFAIDVPYQVDFAVTYEKCEEIDDPNWVPDPEQPVEKAPTIKKCMPGTDSASISNQFTITVLGDQTSFEVYEPNATGSLGHTAEWTEYHARDRYANNQANDFYAGERILAKIELLPKHMHPFSKQYPKINAAQAWILETGKRNTTLQSNINLLAFSPILWKGAQQTIAKLGARETGVDTPLMGDKQKGFEKGGSYAVYFHIQFAYQVEKGFAFGNKVGMSGHEQTDYKSVFRIIANAWERQGIRNHTKQ</sequence>
<keyword evidence="2" id="KW-1185">Reference proteome</keyword>
<reference evidence="1 2" key="1">
    <citation type="submission" date="2018-10" db="EMBL/GenBank/DDBJ databases">
        <title>Phylogenomics of Brevibacillus.</title>
        <authorList>
            <person name="Dunlap C."/>
        </authorList>
    </citation>
    <scope>NUCLEOTIDE SEQUENCE [LARGE SCALE GENOMIC DNA]</scope>
    <source>
        <strain evidence="1 2">JCM 15716</strain>
    </source>
</reference>